<reference evidence="6" key="1">
    <citation type="journal article" date="2020" name="mSystems">
        <title>Genome- and Community-Level Interaction Insights into Carbon Utilization and Element Cycling Functions of Hydrothermarchaeota in Hydrothermal Sediment.</title>
        <authorList>
            <person name="Zhou Z."/>
            <person name="Liu Y."/>
            <person name="Xu W."/>
            <person name="Pan J."/>
            <person name="Luo Z.H."/>
            <person name="Li M."/>
        </authorList>
    </citation>
    <scope>NUCLEOTIDE SEQUENCE [LARGE SCALE GENOMIC DNA]</scope>
    <source>
        <strain evidence="6">SpSt-289</strain>
    </source>
</reference>
<dbReference type="PANTHER" id="PTHR43742">
    <property type="entry name" value="TRIMETHYLAMINE-N-OXIDE REDUCTASE"/>
    <property type="match status" value="1"/>
</dbReference>
<dbReference type="PANTHER" id="PTHR43742:SF6">
    <property type="entry name" value="OXIDOREDUCTASE YYAE-RELATED"/>
    <property type="match status" value="1"/>
</dbReference>
<organism evidence="6">
    <name type="scientific">Caldilinea aerophila</name>
    <dbReference type="NCBI Taxonomy" id="133453"/>
    <lineage>
        <taxon>Bacteria</taxon>
        <taxon>Bacillati</taxon>
        <taxon>Chloroflexota</taxon>
        <taxon>Caldilineae</taxon>
        <taxon>Caldilineales</taxon>
        <taxon>Caldilineaceae</taxon>
        <taxon>Caldilinea</taxon>
    </lineage>
</organism>
<comment type="caution">
    <text evidence="6">The sequence shown here is derived from an EMBL/GenBank/DDBJ whole genome shotgun (WGS) entry which is preliminary data.</text>
</comment>
<name>A0A7C1JBX3_9CHLR</name>
<dbReference type="PROSITE" id="PS51669">
    <property type="entry name" value="4FE4S_MOW_BIS_MGD"/>
    <property type="match status" value="1"/>
</dbReference>
<dbReference type="GO" id="GO:0043546">
    <property type="term" value="F:molybdopterin cofactor binding"/>
    <property type="evidence" value="ECO:0007669"/>
    <property type="project" value="InterPro"/>
</dbReference>
<dbReference type="Gene3D" id="2.40.40.20">
    <property type="match status" value="1"/>
</dbReference>
<dbReference type="SUPFAM" id="SSF50692">
    <property type="entry name" value="ADC-like"/>
    <property type="match status" value="1"/>
</dbReference>
<keyword evidence="4" id="KW-0411">Iron-sulfur</keyword>
<proteinExistence type="inferred from homology"/>
<evidence type="ECO:0000256" key="3">
    <source>
        <dbReference type="ARBA" id="ARBA00023004"/>
    </source>
</evidence>
<dbReference type="InterPro" id="IPR037949">
    <property type="entry name" value="MopB_CT_Acetylene-hydratase"/>
</dbReference>
<dbReference type="SMART" id="SM00926">
    <property type="entry name" value="Molybdop_Fe4S4"/>
    <property type="match status" value="1"/>
</dbReference>
<gene>
    <name evidence="6" type="ORF">ENQ20_05655</name>
</gene>
<dbReference type="EMBL" id="DSMG01000062">
    <property type="protein sequence ID" value="HDX30964.1"/>
    <property type="molecule type" value="Genomic_DNA"/>
</dbReference>
<dbReference type="SUPFAM" id="SSF53706">
    <property type="entry name" value="Formate dehydrogenase/DMSO reductase, domains 1-3"/>
    <property type="match status" value="1"/>
</dbReference>
<dbReference type="Pfam" id="PF04879">
    <property type="entry name" value="Molybdop_Fe4S4"/>
    <property type="match status" value="1"/>
</dbReference>
<evidence type="ECO:0000256" key="4">
    <source>
        <dbReference type="ARBA" id="ARBA00023014"/>
    </source>
</evidence>
<dbReference type="InterPro" id="IPR009010">
    <property type="entry name" value="Asp_de-COase-like_dom_sf"/>
</dbReference>
<dbReference type="AlphaFoldDB" id="A0A7C1JBX3"/>
<dbReference type="GO" id="GO:0046872">
    <property type="term" value="F:metal ion binding"/>
    <property type="evidence" value="ECO:0007669"/>
    <property type="project" value="UniProtKB-KW"/>
</dbReference>
<dbReference type="InterPro" id="IPR050612">
    <property type="entry name" value="Prok_Mopterin_Oxidored"/>
</dbReference>
<sequence length="728" mass="80376">MLEAIPRATAQTRPETETIVSICGVCSSGCGAEVHLENGRIARLTPIKGHPYSVLCTRGMKAAEIVYSPDRLLYPQRRVGARGEGKFERITWDEAYDDIVAGLRRIAAAYGPEAVGIYTGRGNFEYGLNEMFAPAGTAESSANAVLFPFGSPNTSGVGALCYVSYGMIAPRACFGAYMMDMQEDIDNADLILVWGENPATDSSPALLPKLRQLQQQGTRIVVIDHRRSETAQALRCEWVGVRPGTDGALALGMIHVLFAENLYDHDFAHNWTHGLDALRAYVQDFTPERVEAITWVPAEKVRELARAMACAQGCSILTYTGLEYSDSGVQAIRALYTLQALAGHLDKPGGKLFKPRNRLRLNRNLMPPPASARPPIGAEEYPIYYEVRKEAHAALFPRAILEGKPYPLRGLIVSGASLITAWPNPDLWRRALAALDLLVVVNRFLTADALYADIVLPATTMFEIESYQIHGSYVQHRRKVIEPLGEARNDYLIFAELAQRLGYGHLWPQTEREMVEFALRGTGVQLEELLAHPEGVAYPQPPMRYRKYASGELREDGKPGFETPTGKFEITSEWLRSFGYEPLPVYTEPAEGPIAAPELARRYPLVFNSGARTNFDFRSQHHNIPGLLNKLPLPLVHLHAEDAAARGIADGDPVWVITPRGRAPFYACVSTNIVRGAVEVNMGGGGPLGPQVWQEANVNALTDFEHRDPISGFPVYKALLCDVVKRTE</sequence>
<keyword evidence="2" id="KW-0479">Metal-binding</keyword>
<evidence type="ECO:0000256" key="2">
    <source>
        <dbReference type="ARBA" id="ARBA00022723"/>
    </source>
</evidence>
<dbReference type="InterPro" id="IPR006963">
    <property type="entry name" value="Mopterin_OxRdtase_4Fe-4S_dom"/>
</dbReference>
<feature type="domain" description="4Fe-4S Mo/W bis-MGD-type" evidence="5">
    <location>
        <begin position="16"/>
        <end position="76"/>
    </location>
</feature>
<dbReference type="Gene3D" id="3.40.228.10">
    <property type="entry name" value="Dimethylsulfoxide Reductase, domain 2"/>
    <property type="match status" value="1"/>
</dbReference>
<evidence type="ECO:0000259" key="5">
    <source>
        <dbReference type="PROSITE" id="PS51669"/>
    </source>
</evidence>
<evidence type="ECO:0000256" key="1">
    <source>
        <dbReference type="ARBA" id="ARBA00010312"/>
    </source>
</evidence>
<dbReference type="GO" id="GO:0018818">
    <property type="term" value="F:acetylene hydratase activity"/>
    <property type="evidence" value="ECO:0007669"/>
    <property type="project" value="InterPro"/>
</dbReference>
<evidence type="ECO:0000313" key="6">
    <source>
        <dbReference type="EMBL" id="HDX30964.1"/>
    </source>
</evidence>
<keyword evidence="3" id="KW-0408">Iron</keyword>
<dbReference type="Pfam" id="PF00384">
    <property type="entry name" value="Molybdopterin"/>
    <property type="match status" value="1"/>
</dbReference>
<dbReference type="InterPro" id="IPR006656">
    <property type="entry name" value="Mopterin_OxRdtase"/>
</dbReference>
<dbReference type="CDD" id="cd02781">
    <property type="entry name" value="MopB_CT_Acetylene-hydratase"/>
    <property type="match status" value="1"/>
</dbReference>
<accession>A0A7C1JBX3</accession>
<protein>
    <submittedName>
        <fullName evidence="6">Dehydrogenase</fullName>
    </submittedName>
</protein>
<comment type="similarity">
    <text evidence="1">Belongs to the prokaryotic molybdopterin-containing oxidoreductase family.</text>
</comment>
<dbReference type="Gene3D" id="2.20.25.90">
    <property type="entry name" value="ADC-like domains"/>
    <property type="match status" value="1"/>
</dbReference>
<dbReference type="InterPro" id="IPR006657">
    <property type="entry name" value="MoPterin_dinucl-bd_dom"/>
</dbReference>
<dbReference type="Pfam" id="PF01568">
    <property type="entry name" value="Molydop_binding"/>
    <property type="match status" value="1"/>
</dbReference>
<dbReference type="GO" id="GO:0016491">
    <property type="term" value="F:oxidoreductase activity"/>
    <property type="evidence" value="ECO:0007669"/>
    <property type="project" value="InterPro"/>
</dbReference>
<dbReference type="Gene3D" id="3.40.50.740">
    <property type="match status" value="1"/>
</dbReference>
<dbReference type="GO" id="GO:0051536">
    <property type="term" value="F:iron-sulfur cluster binding"/>
    <property type="evidence" value="ECO:0007669"/>
    <property type="project" value="UniProtKB-KW"/>
</dbReference>